<dbReference type="PROSITE" id="PS51375">
    <property type="entry name" value="PPR"/>
    <property type="match status" value="1"/>
</dbReference>
<dbReference type="PANTHER" id="PTHR47930">
    <property type="entry name" value="YALI0C12947P"/>
    <property type="match status" value="1"/>
</dbReference>
<feature type="repeat" description="PPR" evidence="3">
    <location>
        <begin position="63"/>
        <end position="97"/>
    </location>
</feature>
<evidence type="ECO:0000256" key="2">
    <source>
        <dbReference type="ARBA" id="ARBA00022946"/>
    </source>
</evidence>
<protein>
    <recommendedName>
        <fullName evidence="5">Pentatricopeptide repeat-containing protein</fullName>
    </recommendedName>
</protein>
<keyword evidence="2" id="KW-0809">Transit peptide</keyword>
<organism evidence="4">
    <name type="scientific">Ananas comosus var. bracteatus</name>
    <name type="common">red pineapple</name>
    <dbReference type="NCBI Taxonomy" id="296719"/>
    <lineage>
        <taxon>Eukaryota</taxon>
        <taxon>Viridiplantae</taxon>
        <taxon>Streptophyta</taxon>
        <taxon>Embryophyta</taxon>
        <taxon>Tracheophyta</taxon>
        <taxon>Spermatophyta</taxon>
        <taxon>Magnoliopsida</taxon>
        <taxon>Liliopsida</taxon>
        <taxon>Poales</taxon>
        <taxon>Bromeliaceae</taxon>
        <taxon>Bromelioideae</taxon>
        <taxon>Ananas</taxon>
    </lineage>
</organism>
<dbReference type="EMBL" id="LR862135">
    <property type="protein sequence ID" value="CAD1840771.1"/>
    <property type="molecule type" value="Genomic_DNA"/>
</dbReference>
<evidence type="ECO:0000256" key="1">
    <source>
        <dbReference type="ARBA" id="ARBA00022737"/>
    </source>
</evidence>
<sequence length="148" mass="17406">MKVCVRLRRFEAVESLFDWFKESGRRPSVVMYTTVMHSRYCDRKYREGLALIWEMEGSNCLLDLPAYRVVIKLCVASNDLARAVRYFSRLKEAGFVPTYDIYCDMIKVYAAFGGWQSVSSCAEKRSRSALNWMVRRYLCSEKRKMFGE</sequence>
<dbReference type="Pfam" id="PF13812">
    <property type="entry name" value="PPR_3"/>
    <property type="match status" value="1"/>
</dbReference>
<name>A0A6V7QCR5_ANACO</name>
<dbReference type="PANTHER" id="PTHR47930:SF2">
    <property type="entry name" value="PENTATRICOPEPTIDE REPEAT PROTEIN (AFU_ORTHOLOGUE AFUA_8G04250)"/>
    <property type="match status" value="1"/>
</dbReference>
<dbReference type="AlphaFoldDB" id="A0A6V7QCR5"/>
<evidence type="ECO:0000256" key="3">
    <source>
        <dbReference type="PROSITE-ProRule" id="PRU00708"/>
    </source>
</evidence>
<reference evidence="4" key="1">
    <citation type="submission" date="2020-07" db="EMBL/GenBank/DDBJ databases">
        <authorList>
            <person name="Lin J."/>
        </authorList>
    </citation>
    <scope>NUCLEOTIDE SEQUENCE</scope>
</reference>
<evidence type="ECO:0000313" key="4">
    <source>
        <dbReference type="EMBL" id="CAD1840771.1"/>
    </source>
</evidence>
<accession>A0A6V7QCR5</accession>
<dbReference type="NCBIfam" id="TIGR00756">
    <property type="entry name" value="PPR"/>
    <property type="match status" value="1"/>
</dbReference>
<dbReference type="Gene3D" id="1.25.40.10">
    <property type="entry name" value="Tetratricopeptide repeat domain"/>
    <property type="match status" value="1"/>
</dbReference>
<proteinExistence type="predicted"/>
<keyword evidence="1" id="KW-0677">Repeat</keyword>
<gene>
    <name evidence="4" type="ORF">CB5_LOCUS23982</name>
</gene>
<evidence type="ECO:0008006" key="5">
    <source>
        <dbReference type="Google" id="ProtNLM"/>
    </source>
</evidence>
<dbReference type="InterPro" id="IPR002885">
    <property type="entry name" value="PPR_rpt"/>
</dbReference>
<dbReference type="InterPro" id="IPR011990">
    <property type="entry name" value="TPR-like_helical_dom_sf"/>
</dbReference>